<reference evidence="1" key="1">
    <citation type="journal article" date="2019" name="bioRxiv">
        <title>The Genome of the Zebra Mussel, Dreissena polymorpha: A Resource for Invasive Species Research.</title>
        <authorList>
            <person name="McCartney M.A."/>
            <person name="Auch B."/>
            <person name="Kono T."/>
            <person name="Mallez S."/>
            <person name="Zhang Y."/>
            <person name="Obille A."/>
            <person name="Becker A."/>
            <person name="Abrahante J.E."/>
            <person name="Garbe J."/>
            <person name="Badalamenti J.P."/>
            <person name="Herman A."/>
            <person name="Mangelson H."/>
            <person name="Liachko I."/>
            <person name="Sullivan S."/>
            <person name="Sone E.D."/>
            <person name="Koren S."/>
            <person name="Silverstein K.A.T."/>
            <person name="Beckman K.B."/>
            <person name="Gohl D.M."/>
        </authorList>
    </citation>
    <scope>NUCLEOTIDE SEQUENCE</scope>
    <source>
        <strain evidence="1">Duluth1</strain>
        <tissue evidence="1">Whole animal</tissue>
    </source>
</reference>
<gene>
    <name evidence="1" type="ORF">DPMN_122640</name>
</gene>
<organism evidence="1 2">
    <name type="scientific">Dreissena polymorpha</name>
    <name type="common">Zebra mussel</name>
    <name type="synonym">Mytilus polymorpha</name>
    <dbReference type="NCBI Taxonomy" id="45954"/>
    <lineage>
        <taxon>Eukaryota</taxon>
        <taxon>Metazoa</taxon>
        <taxon>Spiralia</taxon>
        <taxon>Lophotrochozoa</taxon>
        <taxon>Mollusca</taxon>
        <taxon>Bivalvia</taxon>
        <taxon>Autobranchia</taxon>
        <taxon>Heteroconchia</taxon>
        <taxon>Euheterodonta</taxon>
        <taxon>Imparidentia</taxon>
        <taxon>Neoheterodontei</taxon>
        <taxon>Myida</taxon>
        <taxon>Dreissenoidea</taxon>
        <taxon>Dreissenidae</taxon>
        <taxon>Dreissena</taxon>
    </lineage>
</organism>
<name>A0A9D4GNX8_DREPO</name>
<keyword evidence="2" id="KW-1185">Reference proteome</keyword>
<dbReference type="AlphaFoldDB" id="A0A9D4GNX8"/>
<proteinExistence type="predicted"/>
<accession>A0A9D4GNX8</accession>
<comment type="caution">
    <text evidence="1">The sequence shown here is derived from an EMBL/GenBank/DDBJ whole genome shotgun (WGS) entry which is preliminary data.</text>
</comment>
<reference evidence="1" key="2">
    <citation type="submission" date="2020-11" db="EMBL/GenBank/DDBJ databases">
        <authorList>
            <person name="McCartney M.A."/>
            <person name="Auch B."/>
            <person name="Kono T."/>
            <person name="Mallez S."/>
            <person name="Becker A."/>
            <person name="Gohl D.M."/>
            <person name="Silverstein K.A.T."/>
            <person name="Koren S."/>
            <person name="Bechman K.B."/>
            <person name="Herman A."/>
            <person name="Abrahante J.E."/>
            <person name="Garbe J."/>
        </authorList>
    </citation>
    <scope>NUCLEOTIDE SEQUENCE</scope>
    <source>
        <strain evidence="1">Duluth1</strain>
        <tissue evidence="1">Whole animal</tissue>
    </source>
</reference>
<dbReference type="EMBL" id="JAIWYP010000005">
    <property type="protein sequence ID" value="KAH3820891.1"/>
    <property type="molecule type" value="Genomic_DNA"/>
</dbReference>
<sequence length="114" mass="12674">MKASLCIGQNQSISQEIFTMCDKSLTSNVTSSRLISRYGRFKEAEAILEQVDGLISNKVMPNSPFKKSKISQSCWTGEKNSQPFCKRDCSVYDFLTGTKLILSLGSMSLSSTER</sequence>
<dbReference type="Proteomes" id="UP000828390">
    <property type="component" value="Unassembled WGS sequence"/>
</dbReference>
<protein>
    <submittedName>
        <fullName evidence="1">Uncharacterized protein</fullName>
    </submittedName>
</protein>
<evidence type="ECO:0000313" key="1">
    <source>
        <dbReference type="EMBL" id="KAH3820891.1"/>
    </source>
</evidence>
<evidence type="ECO:0000313" key="2">
    <source>
        <dbReference type="Proteomes" id="UP000828390"/>
    </source>
</evidence>